<name>A0A7E5WR20_TRINI</name>
<dbReference type="InterPro" id="IPR050214">
    <property type="entry name" value="Cys_Synth/Cystath_Beta-Synth"/>
</dbReference>
<dbReference type="GO" id="GO:0004122">
    <property type="term" value="F:cystathionine beta-synthase activity"/>
    <property type="evidence" value="ECO:0007669"/>
    <property type="project" value="UniProtKB-EC"/>
</dbReference>
<dbReference type="KEGG" id="tnl:113504891"/>
<gene>
    <name evidence="9" type="primary">LOC113504891</name>
</gene>
<dbReference type="SUPFAM" id="SSF54631">
    <property type="entry name" value="CBS-domain pair"/>
    <property type="match status" value="1"/>
</dbReference>
<evidence type="ECO:0000256" key="1">
    <source>
        <dbReference type="ARBA" id="ARBA00001933"/>
    </source>
</evidence>
<dbReference type="SUPFAM" id="SSF53686">
    <property type="entry name" value="Tryptophan synthase beta subunit-like PLP-dependent enzymes"/>
    <property type="match status" value="1"/>
</dbReference>
<sequence length="479" mass="52737">MQANGQTPKVYDNILQCIGNTPLVKFNRIPDSYGLECDLYAKCEFLNPGGSLKDRIAHAMVNDATKTGRIQLGTRLVEPTSGNTGIGVSLTAAVSGIKCTIVTPDKNSDEKMSTMHLLGAEIVQTPAMAHIDDPDNFMNVTKKILEEDHKAISMNQYSNPMNPLTHYDYTAEEIIDALGTVDMLVMGAGTGGTVTGIGRKLKEKLPNCIIITVDPEGSIIYGEGEPKLYYVEGIGGDFIPEVLDKRTIDRCIKTNDKEAFNMAREIIKKEGLLCGGSSGSITYAAIKAAKEYKLGHGKKVVVILPDGIRNYMTKFVCDQWMEAHLFKEPPERDYPWWNRFISNLNFDSSIPSVTENRTCKDALKAMGVKSQLAFVVNSDGFLQGVVSKDSLRSEATNPKHKGPIDLNEVVIKHVMKKHYVIAENKGTPTVGLASRMLDIAPFIVVVEEYAKGDKKVQIPKGILTSDIVLDYIIKHQDHI</sequence>
<evidence type="ECO:0000256" key="5">
    <source>
        <dbReference type="ARBA" id="ARBA00022898"/>
    </source>
</evidence>
<dbReference type="GeneID" id="113504891"/>
<dbReference type="PANTHER" id="PTHR10314">
    <property type="entry name" value="CYSTATHIONINE BETA-SYNTHASE"/>
    <property type="match status" value="1"/>
</dbReference>
<comment type="cofactor">
    <cofactor evidence="1">
        <name>pyridoxal 5'-phosphate</name>
        <dbReference type="ChEBI" id="CHEBI:597326"/>
    </cofactor>
</comment>
<organism evidence="8 9">
    <name type="scientific">Trichoplusia ni</name>
    <name type="common">Cabbage looper</name>
    <dbReference type="NCBI Taxonomy" id="7111"/>
    <lineage>
        <taxon>Eukaryota</taxon>
        <taxon>Metazoa</taxon>
        <taxon>Ecdysozoa</taxon>
        <taxon>Arthropoda</taxon>
        <taxon>Hexapoda</taxon>
        <taxon>Insecta</taxon>
        <taxon>Pterygota</taxon>
        <taxon>Neoptera</taxon>
        <taxon>Endopterygota</taxon>
        <taxon>Lepidoptera</taxon>
        <taxon>Glossata</taxon>
        <taxon>Ditrysia</taxon>
        <taxon>Noctuoidea</taxon>
        <taxon>Noctuidae</taxon>
        <taxon>Plusiinae</taxon>
        <taxon>Trichoplusia</taxon>
    </lineage>
</organism>
<dbReference type="InterPro" id="IPR001926">
    <property type="entry name" value="TrpB-like_PALP"/>
</dbReference>
<dbReference type="InterPro" id="IPR036052">
    <property type="entry name" value="TrpB-like_PALP_sf"/>
</dbReference>
<evidence type="ECO:0000313" key="8">
    <source>
        <dbReference type="Proteomes" id="UP000322000"/>
    </source>
</evidence>
<evidence type="ECO:0000256" key="3">
    <source>
        <dbReference type="ARBA" id="ARBA00007103"/>
    </source>
</evidence>
<accession>A0A7E5WR20</accession>
<dbReference type="InterPro" id="IPR046342">
    <property type="entry name" value="CBS_dom_sf"/>
</dbReference>
<proteinExistence type="inferred from homology"/>
<comment type="similarity">
    <text evidence="3">Belongs to the cysteine synthase/cystathionine beta-synthase family.</text>
</comment>
<dbReference type="Gene3D" id="3.40.50.1100">
    <property type="match status" value="2"/>
</dbReference>
<dbReference type="InParanoid" id="A0A7E5WR20"/>
<comment type="catalytic activity">
    <reaction evidence="6">
        <text>L-homocysteine + L-serine = L,L-cystathionine + H2O</text>
        <dbReference type="Rhea" id="RHEA:10112"/>
        <dbReference type="ChEBI" id="CHEBI:15377"/>
        <dbReference type="ChEBI" id="CHEBI:33384"/>
        <dbReference type="ChEBI" id="CHEBI:58161"/>
        <dbReference type="ChEBI" id="CHEBI:58199"/>
        <dbReference type="EC" id="4.2.1.22"/>
    </reaction>
</comment>
<dbReference type="EC" id="4.2.1.22" evidence="4"/>
<keyword evidence="5" id="KW-0663">Pyridoxal phosphate</keyword>
<dbReference type="RefSeq" id="XP_026743193.1">
    <property type="nucleotide sequence ID" value="XM_026887392.1"/>
</dbReference>
<dbReference type="FunFam" id="3.40.50.1100:FF:000003">
    <property type="entry name" value="Cystathionine beta-synthase"/>
    <property type="match status" value="1"/>
</dbReference>
<evidence type="ECO:0000256" key="2">
    <source>
        <dbReference type="ARBA" id="ARBA00005003"/>
    </source>
</evidence>
<evidence type="ECO:0000256" key="6">
    <source>
        <dbReference type="ARBA" id="ARBA00047490"/>
    </source>
</evidence>
<dbReference type="AlphaFoldDB" id="A0A7E5WR20"/>
<evidence type="ECO:0000259" key="7">
    <source>
        <dbReference type="Pfam" id="PF00291"/>
    </source>
</evidence>
<evidence type="ECO:0000256" key="4">
    <source>
        <dbReference type="ARBA" id="ARBA00012041"/>
    </source>
</evidence>
<protein>
    <recommendedName>
        <fullName evidence="4">cystathionine beta-synthase</fullName>
        <ecNumber evidence="4">4.2.1.22</ecNumber>
    </recommendedName>
</protein>
<dbReference type="Proteomes" id="UP000322000">
    <property type="component" value="Chromosome 23"/>
</dbReference>
<comment type="pathway">
    <text evidence="2">Amino-acid biosynthesis; L-cysteine biosynthesis; L-cysteine from L-homocysteine and L-serine: step 1/2.</text>
</comment>
<keyword evidence="8" id="KW-1185">Reference proteome</keyword>
<dbReference type="GO" id="GO:0019344">
    <property type="term" value="P:cysteine biosynthetic process"/>
    <property type="evidence" value="ECO:0007669"/>
    <property type="project" value="UniProtKB-ARBA"/>
</dbReference>
<dbReference type="GO" id="GO:0030170">
    <property type="term" value="F:pyridoxal phosphate binding"/>
    <property type="evidence" value="ECO:0007669"/>
    <property type="project" value="UniProtKB-ARBA"/>
</dbReference>
<dbReference type="Pfam" id="PF00291">
    <property type="entry name" value="PALP"/>
    <property type="match status" value="1"/>
</dbReference>
<dbReference type="CDD" id="cd01561">
    <property type="entry name" value="CBS_like"/>
    <property type="match status" value="1"/>
</dbReference>
<evidence type="ECO:0000313" key="9">
    <source>
        <dbReference type="RefSeq" id="XP_026743193.1"/>
    </source>
</evidence>
<feature type="domain" description="Tryptophan synthase beta chain-like PALP" evidence="7">
    <location>
        <begin position="15"/>
        <end position="306"/>
    </location>
</feature>
<dbReference type="Gene3D" id="3.10.580.10">
    <property type="entry name" value="CBS-domain"/>
    <property type="match status" value="1"/>
</dbReference>
<dbReference type="FunFam" id="3.40.50.1100:FF:000118">
    <property type="entry name" value="Related to CYS4-cystathionine beta-synthase"/>
    <property type="match status" value="1"/>
</dbReference>
<dbReference type="OrthoDB" id="728at2759"/>
<reference evidence="9" key="1">
    <citation type="submission" date="2025-08" db="UniProtKB">
        <authorList>
            <consortium name="RefSeq"/>
        </authorList>
    </citation>
    <scope>IDENTIFICATION</scope>
</reference>